<dbReference type="PANTHER" id="PTHR30537">
    <property type="entry name" value="HTH-TYPE TRANSCRIPTIONAL REGULATOR"/>
    <property type="match status" value="1"/>
</dbReference>
<dbReference type="InterPro" id="IPR058163">
    <property type="entry name" value="LysR-type_TF_proteobact-type"/>
</dbReference>
<dbReference type="EMBL" id="QENU01000007">
    <property type="protein sequence ID" value="PVX38851.1"/>
    <property type="molecule type" value="Genomic_DNA"/>
</dbReference>
<dbReference type="CDD" id="cd08422">
    <property type="entry name" value="PBP2_CrgA_like"/>
    <property type="match status" value="1"/>
</dbReference>
<dbReference type="GO" id="GO:0043565">
    <property type="term" value="F:sequence-specific DNA binding"/>
    <property type="evidence" value="ECO:0007669"/>
    <property type="project" value="TreeGrafter"/>
</dbReference>
<dbReference type="GO" id="GO:0003700">
    <property type="term" value="F:DNA-binding transcription factor activity"/>
    <property type="evidence" value="ECO:0007669"/>
    <property type="project" value="InterPro"/>
</dbReference>
<dbReference type="PANTHER" id="PTHR30537:SF35">
    <property type="entry name" value="TRANSCRIPTIONAL REGULATORY PROTEIN"/>
    <property type="match status" value="1"/>
</dbReference>
<dbReference type="SUPFAM" id="SSF53850">
    <property type="entry name" value="Periplasmic binding protein-like II"/>
    <property type="match status" value="1"/>
</dbReference>
<reference evidence="6 7" key="1">
    <citation type="submission" date="2018-05" db="EMBL/GenBank/DDBJ databases">
        <title>Genomic Encyclopedia of Type Strains, Phase IV (KMG-IV): sequencing the most valuable type-strain genomes for metagenomic binning, comparative biology and taxonomic classification.</title>
        <authorList>
            <person name="Goeker M."/>
        </authorList>
    </citation>
    <scope>NUCLEOTIDE SEQUENCE [LARGE SCALE GENOMIC DNA]</scope>
    <source>
        <strain evidence="6 7">DSM 22999</strain>
    </source>
</reference>
<dbReference type="GO" id="GO:0006351">
    <property type="term" value="P:DNA-templated transcription"/>
    <property type="evidence" value="ECO:0007669"/>
    <property type="project" value="TreeGrafter"/>
</dbReference>
<comment type="similarity">
    <text evidence="1">Belongs to the LysR transcriptional regulatory family.</text>
</comment>
<dbReference type="SUPFAM" id="SSF46785">
    <property type="entry name" value="Winged helix' DNA-binding domain"/>
    <property type="match status" value="1"/>
</dbReference>
<name>A0A2U0T5G2_9PAST</name>
<evidence type="ECO:0000259" key="5">
    <source>
        <dbReference type="PROSITE" id="PS50931"/>
    </source>
</evidence>
<accession>A0A2U0T5G2</accession>
<comment type="caution">
    <text evidence="6">The sequence shown here is derived from an EMBL/GenBank/DDBJ whole genome shotgun (WGS) entry which is preliminary data.</text>
</comment>
<keyword evidence="3" id="KW-0238">DNA-binding</keyword>
<dbReference type="Pfam" id="PF00126">
    <property type="entry name" value="HTH_1"/>
    <property type="match status" value="1"/>
</dbReference>
<feature type="domain" description="HTH lysR-type" evidence="5">
    <location>
        <begin position="14"/>
        <end position="71"/>
    </location>
</feature>
<keyword evidence="2" id="KW-0805">Transcription regulation</keyword>
<gene>
    <name evidence="6" type="ORF">C8D76_10772</name>
</gene>
<dbReference type="InterPro" id="IPR005119">
    <property type="entry name" value="LysR_subst-bd"/>
</dbReference>
<dbReference type="InterPro" id="IPR036390">
    <property type="entry name" value="WH_DNA-bd_sf"/>
</dbReference>
<dbReference type="InterPro" id="IPR000847">
    <property type="entry name" value="LysR_HTH_N"/>
</dbReference>
<dbReference type="AlphaFoldDB" id="A0A2U0T5G2"/>
<evidence type="ECO:0000256" key="1">
    <source>
        <dbReference type="ARBA" id="ARBA00009437"/>
    </source>
</evidence>
<keyword evidence="4" id="KW-0804">Transcription</keyword>
<dbReference type="Gene3D" id="3.40.190.290">
    <property type="match status" value="1"/>
</dbReference>
<dbReference type="FunFam" id="1.10.10.10:FF:000001">
    <property type="entry name" value="LysR family transcriptional regulator"/>
    <property type="match status" value="1"/>
</dbReference>
<dbReference type="Gene3D" id="1.10.10.10">
    <property type="entry name" value="Winged helix-like DNA-binding domain superfamily/Winged helix DNA-binding domain"/>
    <property type="match status" value="1"/>
</dbReference>
<evidence type="ECO:0000256" key="3">
    <source>
        <dbReference type="ARBA" id="ARBA00023125"/>
    </source>
</evidence>
<dbReference type="PROSITE" id="PS50931">
    <property type="entry name" value="HTH_LYSR"/>
    <property type="match status" value="1"/>
</dbReference>
<evidence type="ECO:0000313" key="7">
    <source>
        <dbReference type="Proteomes" id="UP000245909"/>
    </source>
</evidence>
<keyword evidence="7" id="KW-1185">Reference proteome</keyword>
<evidence type="ECO:0000313" key="6">
    <source>
        <dbReference type="EMBL" id="PVX38851.1"/>
    </source>
</evidence>
<organism evidence="6 7">
    <name type="scientific">Alitibacter langaaensis DSM 22999</name>
    <dbReference type="NCBI Taxonomy" id="1122935"/>
    <lineage>
        <taxon>Bacteria</taxon>
        <taxon>Pseudomonadati</taxon>
        <taxon>Pseudomonadota</taxon>
        <taxon>Gammaproteobacteria</taxon>
        <taxon>Pasteurellales</taxon>
        <taxon>Pasteurellaceae</taxon>
        <taxon>Alitibacter</taxon>
    </lineage>
</organism>
<evidence type="ECO:0000256" key="2">
    <source>
        <dbReference type="ARBA" id="ARBA00023015"/>
    </source>
</evidence>
<evidence type="ECO:0000256" key="4">
    <source>
        <dbReference type="ARBA" id="ARBA00023163"/>
    </source>
</evidence>
<proteinExistence type="inferred from homology"/>
<dbReference type="InterPro" id="IPR036388">
    <property type="entry name" value="WH-like_DNA-bd_sf"/>
</dbReference>
<sequence>MLVAIIETIDGKMDRITAIQVFLMVAETGSFTTTAERLDLSRPKVTRAVALMEEWFNARLLQRTTRHVSLTNAGEQAVEYCKKMTELTSAIEQDFLTKQGELRGLLRIASNPAFGSTHLLTAIRAFLAKHPKLNIQLILADNTVNLVEERIDLAVRFTNNPDPNVVARPLFTCHSLLVATPAYLAEYGTIHSPQELVNHRYLAHANVNRKEWTFIKDGQETVLELTSQLTINDTGALLNFTLADGGIAMLPKYFIEQQLANNQLQIVLPDWQMPTYQVYAVYPPHRQLSQTIRSFVDFLVEAFAGRD</sequence>
<dbReference type="Pfam" id="PF03466">
    <property type="entry name" value="LysR_substrate"/>
    <property type="match status" value="1"/>
</dbReference>
<protein>
    <submittedName>
        <fullName evidence="6">LysR family transcriptional regulator</fullName>
    </submittedName>
</protein>
<dbReference type="Proteomes" id="UP000245909">
    <property type="component" value="Unassembled WGS sequence"/>
</dbReference>